<evidence type="ECO:0000313" key="3">
    <source>
        <dbReference type="Proteomes" id="UP000663891"/>
    </source>
</evidence>
<comment type="caution">
    <text evidence="2">The sequence shown here is derived from an EMBL/GenBank/DDBJ whole genome shotgun (WGS) entry which is preliminary data.</text>
</comment>
<organism evidence="2 3">
    <name type="scientific">Adineta steineri</name>
    <dbReference type="NCBI Taxonomy" id="433720"/>
    <lineage>
        <taxon>Eukaryota</taxon>
        <taxon>Metazoa</taxon>
        <taxon>Spiralia</taxon>
        <taxon>Gnathifera</taxon>
        <taxon>Rotifera</taxon>
        <taxon>Eurotatoria</taxon>
        <taxon>Bdelloidea</taxon>
        <taxon>Adinetida</taxon>
        <taxon>Adinetidae</taxon>
        <taxon>Adineta</taxon>
    </lineage>
</organism>
<name>A0A815KJC3_9BILA</name>
<evidence type="ECO:0000313" key="2">
    <source>
        <dbReference type="EMBL" id="CAF1396422.1"/>
    </source>
</evidence>
<reference evidence="2" key="1">
    <citation type="submission" date="2021-02" db="EMBL/GenBank/DDBJ databases">
        <authorList>
            <person name="Nowell W R."/>
        </authorList>
    </citation>
    <scope>NUCLEOTIDE SEQUENCE</scope>
</reference>
<dbReference type="AlphaFoldDB" id="A0A815KJC3"/>
<sequence>MVLEPFVFIIKSEKALKYKCTSSNLCNNEIVMKSLLDSLVFEEGFPEEFNTLIQGAPFDNNTAATCFRYANTSFECEMPSLESCERCTIDVYQSSKGNQDICASCERLIEGNGILRNTTYLFDDRTQLDDIHIGCERPGCNSIENINKIRQFSTVTFDFDKFFGTPSSSATSLNISILFLIFCMTFQLCFIC</sequence>
<proteinExistence type="predicted"/>
<keyword evidence="1" id="KW-1133">Transmembrane helix</keyword>
<feature type="transmembrane region" description="Helical" evidence="1">
    <location>
        <begin position="173"/>
        <end position="191"/>
    </location>
</feature>
<dbReference type="EMBL" id="CAJNON010000872">
    <property type="protein sequence ID" value="CAF1396422.1"/>
    <property type="molecule type" value="Genomic_DNA"/>
</dbReference>
<protein>
    <submittedName>
        <fullName evidence="2">Uncharacterized protein</fullName>
    </submittedName>
</protein>
<keyword evidence="1" id="KW-0472">Membrane</keyword>
<dbReference type="Proteomes" id="UP000663891">
    <property type="component" value="Unassembled WGS sequence"/>
</dbReference>
<dbReference type="OrthoDB" id="10441126at2759"/>
<evidence type="ECO:0000256" key="1">
    <source>
        <dbReference type="SAM" id="Phobius"/>
    </source>
</evidence>
<keyword evidence="1" id="KW-0812">Transmembrane</keyword>
<gene>
    <name evidence="2" type="ORF">VCS650_LOCUS36241</name>
</gene>
<accession>A0A815KJC3</accession>